<feature type="compositionally biased region" description="Basic and acidic residues" evidence="1">
    <location>
        <begin position="76"/>
        <end position="85"/>
    </location>
</feature>
<evidence type="ECO:0000256" key="1">
    <source>
        <dbReference type="SAM" id="MobiDB-lite"/>
    </source>
</evidence>
<dbReference type="KEGG" id="esj:SJ05684_c34750"/>
<dbReference type="EMBL" id="CP023067">
    <property type="protein sequence ID" value="ASY64891.1"/>
    <property type="molecule type" value="Genomic_DNA"/>
</dbReference>
<accession>A0A249PG29</accession>
<keyword evidence="3" id="KW-1185">Reference proteome</keyword>
<reference evidence="2 3" key="1">
    <citation type="submission" date="2017-08" db="EMBL/GenBank/DDBJ databases">
        <title>Multipartite genome sequences of Sinorhizobium species nodulating soybeans.</title>
        <authorList>
            <person name="Tian C.F."/>
        </authorList>
    </citation>
    <scope>NUCLEOTIDE SEQUENCE [LARGE SCALE GENOMIC DNA]</scope>
    <source>
        <strain evidence="2 3">CCBAU 05684</strain>
    </source>
</reference>
<evidence type="ECO:0000313" key="2">
    <source>
        <dbReference type="EMBL" id="ASY64891.1"/>
    </source>
</evidence>
<feature type="region of interest" description="Disordered" evidence="1">
    <location>
        <begin position="1"/>
        <end position="35"/>
    </location>
</feature>
<protein>
    <submittedName>
        <fullName evidence="2">Uncharacterized protein</fullName>
    </submittedName>
</protein>
<sequence>MHRYIHRKGPPAATALAARSEGDEKRDRHPGGRYRKANIHTSVYVNFYRSATALPGHPEWARKAKRRKDFAAPDPLRSRRCDRNRRASWMQTPAAIAPAFSRPACARLSGERRPQAG</sequence>
<dbReference type="AlphaFoldDB" id="A0A249PG29"/>
<proteinExistence type="predicted"/>
<gene>
    <name evidence="2" type="ORF">SJ05684_c34750</name>
</gene>
<evidence type="ECO:0000313" key="3">
    <source>
        <dbReference type="Proteomes" id="UP000217211"/>
    </source>
</evidence>
<organism evidence="2 3">
    <name type="scientific">Sinorhizobium sojae CCBAU 05684</name>
    <dbReference type="NCBI Taxonomy" id="716928"/>
    <lineage>
        <taxon>Bacteria</taxon>
        <taxon>Pseudomonadati</taxon>
        <taxon>Pseudomonadota</taxon>
        <taxon>Alphaproteobacteria</taxon>
        <taxon>Hyphomicrobiales</taxon>
        <taxon>Rhizobiaceae</taxon>
        <taxon>Sinorhizobium/Ensifer group</taxon>
        <taxon>Sinorhizobium</taxon>
    </lineage>
</organism>
<feature type="compositionally biased region" description="Basic and acidic residues" evidence="1">
    <location>
        <begin position="20"/>
        <end position="30"/>
    </location>
</feature>
<dbReference type="Proteomes" id="UP000217211">
    <property type="component" value="Chromosome"/>
</dbReference>
<feature type="region of interest" description="Disordered" evidence="1">
    <location>
        <begin position="60"/>
        <end position="87"/>
    </location>
</feature>
<name>A0A249PG29_9HYPH</name>